<dbReference type="FunFam" id="3.40.309.10:FF:000009">
    <property type="entry name" value="Aldehyde dehydrogenase A"/>
    <property type="match status" value="1"/>
</dbReference>
<dbReference type="CDD" id="cd07099">
    <property type="entry name" value="ALDH_DDALDH"/>
    <property type="match status" value="1"/>
</dbReference>
<gene>
    <name evidence="6" type="ORF">FX988_04119</name>
</gene>
<keyword evidence="2 4" id="KW-0560">Oxidoreductase</keyword>
<dbReference type="InterPro" id="IPR029510">
    <property type="entry name" value="Ald_DH_CS_GLU"/>
</dbReference>
<dbReference type="InterPro" id="IPR016162">
    <property type="entry name" value="Ald_DH_N"/>
</dbReference>
<dbReference type="Gene3D" id="3.40.605.10">
    <property type="entry name" value="Aldehyde Dehydrogenase, Chain A, domain 1"/>
    <property type="match status" value="1"/>
</dbReference>
<dbReference type="InterPro" id="IPR016161">
    <property type="entry name" value="Ald_DH/histidinol_DH"/>
</dbReference>
<dbReference type="GO" id="GO:0036243">
    <property type="term" value="F:succinate-semialdehyde dehydrogenase (NADP+) activity"/>
    <property type="evidence" value="ECO:0007669"/>
    <property type="project" value="UniProtKB-EC"/>
</dbReference>
<dbReference type="InterPro" id="IPR015590">
    <property type="entry name" value="Aldehyde_DH_dom"/>
</dbReference>
<dbReference type="OrthoDB" id="9812625at2"/>
<evidence type="ECO:0000313" key="6">
    <source>
        <dbReference type="EMBL" id="QHJ13839.1"/>
    </source>
</evidence>
<dbReference type="EMBL" id="CP047656">
    <property type="protein sequence ID" value="QHJ13839.1"/>
    <property type="molecule type" value="Genomic_DNA"/>
</dbReference>
<evidence type="ECO:0000256" key="4">
    <source>
        <dbReference type="RuleBase" id="RU003345"/>
    </source>
</evidence>
<evidence type="ECO:0000313" key="7">
    <source>
        <dbReference type="Proteomes" id="UP000464524"/>
    </source>
</evidence>
<organism evidence="6 7">
    <name type="scientific">Paraglaciecola mesophila</name>
    <dbReference type="NCBI Taxonomy" id="197222"/>
    <lineage>
        <taxon>Bacteria</taxon>
        <taxon>Pseudomonadati</taxon>
        <taxon>Pseudomonadota</taxon>
        <taxon>Gammaproteobacteria</taxon>
        <taxon>Alteromonadales</taxon>
        <taxon>Alteromonadaceae</taxon>
        <taxon>Paraglaciecola</taxon>
    </lineage>
</organism>
<evidence type="ECO:0000259" key="5">
    <source>
        <dbReference type="Pfam" id="PF00171"/>
    </source>
</evidence>
<dbReference type="Pfam" id="PF00171">
    <property type="entry name" value="Aldedh"/>
    <property type="match status" value="1"/>
</dbReference>
<dbReference type="KEGG" id="pmes:FX988_04119"/>
<sequence length="472" mass="50441">MSNDMQTLGVINPRTGEEDFALPLFNEESVVAIAQDLKQQQAQWWALGLSGRIEALARLANAMAEHKAALVAALINDTGRASESELEVDVTISGIHRWCKHAPDLLAKGKPWAAEIPFIELQQDYLPYSLVGVISPWNFPLLLSLVDAIPALLAGSAVMIKPSEVTSRFVAPFNELLESVPALNKVLSIVTGAGATGQAVIENVDSLCFTGSVATGRQVGKACAERFIPAFLELGGKDPALVCHDADPELAAKALCWGSMVNAGQSCMSLERAYVHKDIANAFLAKLVENVNALAHNYPDIQQGQIGPIISAKQIKIVEAQLQDAKSKGATILCGGEVLNLGGGRYCAPTVLTDVTPDMQIVSNETFAAILPVTVVDSDEQAIALANDSDFGLSAAVFSKDVEYARHIASQLEAGAISINDASLTALIHEAEKQSFKYSGLGGSRMGAESIRRFTRKKAYIRNTGVASPWWF</sequence>
<proteinExistence type="inferred from homology"/>
<evidence type="ECO:0000256" key="3">
    <source>
        <dbReference type="PROSITE-ProRule" id="PRU10007"/>
    </source>
</evidence>
<dbReference type="RefSeq" id="WP_160181897.1">
    <property type="nucleotide sequence ID" value="NZ_CP047656.1"/>
</dbReference>
<feature type="domain" description="Aldehyde dehydrogenase" evidence="5">
    <location>
        <begin position="4"/>
        <end position="459"/>
    </location>
</feature>
<comment type="similarity">
    <text evidence="1 4">Belongs to the aldehyde dehydrogenase family.</text>
</comment>
<dbReference type="AlphaFoldDB" id="A0A857JP40"/>
<dbReference type="Proteomes" id="UP000464524">
    <property type="component" value="Chromosome"/>
</dbReference>
<keyword evidence="7" id="KW-1185">Reference proteome</keyword>
<feature type="active site" evidence="3">
    <location>
        <position position="233"/>
    </location>
</feature>
<name>A0A857JP40_9ALTE</name>
<dbReference type="EC" id="1.2.1.79" evidence="6"/>
<reference evidence="6 7" key="1">
    <citation type="submission" date="2019-12" db="EMBL/GenBank/DDBJ databases">
        <title>Genome sequencing and assembly of endphytes of Porphyra tenera.</title>
        <authorList>
            <person name="Park J.M."/>
            <person name="Shin R."/>
            <person name="Jo S.H."/>
        </authorList>
    </citation>
    <scope>NUCLEOTIDE SEQUENCE [LARGE SCALE GENOMIC DNA]</scope>
    <source>
        <strain evidence="6 7">GPM4</strain>
    </source>
</reference>
<dbReference type="PANTHER" id="PTHR11699">
    <property type="entry name" value="ALDEHYDE DEHYDROGENASE-RELATED"/>
    <property type="match status" value="1"/>
</dbReference>
<evidence type="ECO:0000256" key="2">
    <source>
        <dbReference type="ARBA" id="ARBA00023002"/>
    </source>
</evidence>
<accession>A0A857JP40</accession>
<dbReference type="PROSITE" id="PS00687">
    <property type="entry name" value="ALDEHYDE_DEHYDR_GLU"/>
    <property type="match status" value="1"/>
</dbReference>
<evidence type="ECO:0000256" key="1">
    <source>
        <dbReference type="ARBA" id="ARBA00009986"/>
    </source>
</evidence>
<dbReference type="InterPro" id="IPR016163">
    <property type="entry name" value="Ald_DH_C"/>
</dbReference>
<dbReference type="SUPFAM" id="SSF53720">
    <property type="entry name" value="ALDH-like"/>
    <property type="match status" value="1"/>
</dbReference>
<protein>
    <submittedName>
        <fullName evidence="6">Succinate-semialdehyde dehydrogenase [NADP(+)] 2</fullName>
        <ecNumber evidence="6">1.2.1.79</ecNumber>
    </submittedName>
</protein>
<dbReference type="Gene3D" id="3.40.309.10">
    <property type="entry name" value="Aldehyde Dehydrogenase, Chain A, domain 2"/>
    <property type="match status" value="1"/>
</dbReference>